<evidence type="ECO:0000256" key="2">
    <source>
        <dbReference type="SAM" id="MobiDB-lite"/>
    </source>
</evidence>
<keyword evidence="3" id="KW-0472">Membrane</keyword>
<feature type="transmembrane region" description="Helical" evidence="3">
    <location>
        <begin position="240"/>
        <end position="262"/>
    </location>
</feature>
<organism evidence="4 5">
    <name type="scientific">Pleurodeles waltl</name>
    <name type="common">Iberian ribbed newt</name>
    <dbReference type="NCBI Taxonomy" id="8319"/>
    <lineage>
        <taxon>Eukaryota</taxon>
        <taxon>Metazoa</taxon>
        <taxon>Chordata</taxon>
        <taxon>Craniata</taxon>
        <taxon>Vertebrata</taxon>
        <taxon>Euteleostomi</taxon>
        <taxon>Amphibia</taxon>
        <taxon>Batrachia</taxon>
        <taxon>Caudata</taxon>
        <taxon>Salamandroidea</taxon>
        <taxon>Salamandridae</taxon>
        <taxon>Pleurodelinae</taxon>
        <taxon>Pleurodeles</taxon>
    </lineage>
</organism>
<accession>A0AAV7SQ23</accession>
<dbReference type="Proteomes" id="UP001066276">
    <property type="component" value="Chromosome 4_2"/>
</dbReference>
<feature type="compositionally biased region" description="Polar residues" evidence="2">
    <location>
        <begin position="18"/>
        <end position="27"/>
    </location>
</feature>
<comment type="caution">
    <text evidence="4">The sequence shown here is derived from an EMBL/GenBank/DDBJ whole genome shotgun (WGS) entry which is preliminary data.</text>
</comment>
<name>A0AAV7SQ23_PLEWA</name>
<dbReference type="Pfam" id="PF14997">
    <property type="entry name" value="CECR6_TMEM121"/>
    <property type="match status" value="1"/>
</dbReference>
<feature type="compositionally biased region" description="Pro residues" evidence="2">
    <location>
        <begin position="72"/>
        <end position="84"/>
    </location>
</feature>
<feature type="compositionally biased region" description="Low complexity" evidence="2">
    <location>
        <begin position="85"/>
        <end position="100"/>
    </location>
</feature>
<evidence type="ECO:0000256" key="1">
    <source>
        <dbReference type="ARBA" id="ARBA00007711"/>
    </source>
</evidence>
<protein>
    <recommendedName>
        <fullName evidence="6">Transmembrane protein 121B</fullName>
    </recommendedName>
</protein>
<feature type="region of interest" description="Disordered" evidence="2">
    <location>
        <begin position="196"/>
        <end position="229"/>
    </location>
</feature>
<comment type="similarity">
    <text evidence="1">Belongs to the TMEM121 family.</text>
</comment>
<feature type="transmembrane region" description="Helical" evidence="3">
    <location>
        <begin position="167"/>
        <end position="186"/>
    </location>
</feature>
<dbReference type="InterPro" id="IPR032776">
    <property type="entry name" value="CECR6/TMEM121"/>
</dbReference>
<feature type="transmembrane region" description="Helical" evidence="3">
    <location>
        <begin position="139"/>
        <end position="161"/>
    </location>
</feature>
<feature type="transmembrane region" description="Helical" evidence="3">
    <location>
        <begin position="344"/>
        <end position="362"/>
    </location>
</feature>
<evidence type="ECO:0000313" key="5">
    <source>
        <dbReference type="Proteomes" id="UP001066276"/>
    </source>
</evidence>
<evidence type="ECO:0000313" key="4">
    <source>
        <dbReference type="EMBL" id="KAJ1166097.1"/>
    </source>
</evidence>
<gene>
    <name evidence="4" type="ORF">NDU88_006507</name>
</gene>
<dbReference type="PANTHER" id="PTHR47399">
    <property type="entry name" value="TRANSMEMBRANE PROTEIN 121B"/>
    <property type="match status" value="1"/>
</dbReference>
<dbReference type="InterPro" id="IPR026624">
    <property type="entry name" value="CECR6"/>
</dbReference>
<feature type="region of interest" description="Disordered" evidence="2">
    <location>
        <begin position="1"/>
        <end position="128"/>
    </location>
</feature>
<reference evidence="4" key="1">
    <citation type="journal article" date="2022" name="bioRxiv">
        <title>Sequencing and chromosome-scale assembly of the giantPleurodeles waltlgenome.</title>
        <authorList>
            <person name="Brown T."/>
            <person name="Elewa A."/>
            <person name="Iarovenko S."/>
            <person name="Subramanian E."/>
            <person name="Araus A.J."/>
            <person name="Petzold A."/>
            <person name="Susuki M."/>
            <person name="Suzuki K.-i.T."/>
            <person name="Hayashi T."/>
            <person name="Toyoda A."/>
            <person name="Oliveira C."/>
            <person name="Osipova E."/>
            <person name="Leigh N.D."/>
            <person name="Simon A."/>
            <person name="Yun M.H."/>
        </authorList>
    </citation>
    <scope>NUCLEOTIDE SEQUENCE</scope>
    <source>
        <strain evidence="4">20211129_DDA</strain>
        <tissue evidence="4">Liver</tissue>
    </source>
</reference>
<dbReference type="PANTHER" id="PTHR47399:SF1">
    <property type="entry name" value="TRANSMEMBRANE PROTEIN 121B"/>
    <property type="match status" value="1"/>
</dbReference>
<feature type="compositionally biased region" description="Gly residues" evidence="2">
    <location>
        <begin position="114"/>
        <end position="128"/>
    </location>
</feature>
<evidence type="ECO:0008006" key="6">
    <source>
        <dbReference type="Google" id="ProtNLM"/>
    </source>
</evidence>
<keyword evidence="3" id="KW-1133">Transmembrane helix</keyword>
<proteinExistence type="inferred from homology"/>
<keyword evidence="5" id="KW-1185">Reference proteome</keyword>
<dbReference type="AlphaFoldDB" id="A0AAV7SQ23"/>
<sequence>MNRAPLHQPQHPRPPSVVSGSFQPSSTAAAAAIPPDLQPLFLRISFRRGSHTSSTGDPAGGEEEKRSLSQPLVPPHTPAPPLPSTPGASSSTSTSCSMTAGEFGPGAPPLYVSGRGGRGGGRAGGPGGMAGAAACRSGLYKALALVLLLAQGGLLDLYLIAVTDLYWCSWVATDLVVLIGWGIFFAKNSRGLKKKQREKEAAGESLELPQHSPSSQDTEGPCEEKDLGPRPGSEWAYTHLAWLIYSIAFTPKVALLVGTSLLEQVELRIPFGGGGLRVTVALSAPLLYALVRSLSTEEDAGASALHQRARACFLGTCLDLLDAFVLMEQLLMPEAGPLSPHLRYTLLAVYFVALASPVLWLYELNKAASSSKRLQCGRSVLRFLGSGALVDGPLLAVRGFLCFGPHQQPVSVFLLKNVFFLSCRGLEALEGCCCCCCGCCRDSRSARGRPRAPPHCTGHFSHCISENDMGPHGYVNTLAVTAQN</sequence>
<keyword evidence="3" id="KW-0812">Transmembrane</keyword>
<dbReference type="EMBL" id="JANPWB010000008">
    <property type="protein sequence ID" value="KAJ1166097.1"/>
    <property type="molecule type" value="Genomic_DNA"/>
</dbReference>
<evidence type="ECO:0000256" key="3">
    <source>
        <dbReference type="SAM" id="Phobius"/>
    </source>
</evidence>